<reference evidence="9" key="1">
    <citation type="submission" date="2016-10" db="EMBL/GenBank/DDBJ databases">
        <authorList>
            <person name="Varghese N."/>
            <person name="Submissions S."/>
        </authorList>
    </citation>
    <scope>NUCLEOTIDE SEQUENCE [LARGE SCALE GENOMIC DNA]</scope>
    <source>
        <strain evidence="9">DSM 44675</strain>
    </source>
</reference>
<dbReference type="PANTHER" id="PTHR39087:SF2">
    <property type="entry name" value="UPF0104 MEMBRANE PROTEIN MJ1595"/>
    <property type="match status" value="1"/>
</dbReference>
<feature type="region of interest" description="Disordered" evidence="6">
    <location>
        <begin position="378"/>
        <end position="403"/>
    </location>
</feature>
<evidence type="ECO:0000256" key="6">
    <source>
        <dbReference type="SAM" id="MobiDB-lite"/>
    </source>
</evidence>
<accession>A0A1H7TGW4</accession>
<feature type="transmembrane region" description="Helical" evidence="7">
    <location>
        <begin position="74"/>
        <end position="93"/>
    </location>
</feature>
<name>A0A1H7TGW4_9NOCA</name>
<evidence type="ECO:0000256" key="4">
    <source>
        <dbReference type="ARBA" id="ARBA00022989"/>
    </source>
</evidence>
<feature type="transmembrane region" description="Helical" evidence="7">
    <location>
        <begin position="185"/>
        <end position="204"/>
    </location>
</feature>
<protein>
    <recommendedName>
        <fullName evidence="10">Lysylphosphatidylglycerol synthase TM region</fullName>
    </recommendedName>
</protein>
<feature type="transmembrane region" description="Helical" evidence="7">
    <location>
        <begin position="335"/>
        <end position="357"/>
    </location>
</feature>
<dbReference type="InterPro" id="IPR022791">
    <property type="entry name" value="L-PG_synthase/AglD"/>
</dbReference>
<keyword evidence="3 7" id="KW-0812">Transmembrane</keyword>
<evidence type="ECO:0000256" key="5">
    <source>
        <dbReference type="ARBA" id="ARBA00023136"/>
    </source>
</evidence>
<organism evidence="8 9">
    <name type="scientific">Rhodococcus maanshanensis</name>
    <dbReference type="NCBI Taxonomy" id="183556"/>
    <lineage>
        <taxon>Bacteria</taxon>
        <taxon>Bacillati</taxon>
        <taxon>Actinomycetota</taxon>
        <taxon>Actinomycetes</taxon>
        <taxon>Mycobacteriales</taxon>
        <taxon>Nocardiaceae</taxon>
        <taxon>Rhodococcus</taxon>
    </lineage>
</organism>
<dbReference type="AlphaFoldDB" id="A0A1H7TGW4"/>
<evidence type="ECO:0000256" key="1">
    <source>
        <dbReference type="ARBA" id="ARBA00004651"/>
    </source>
</evidence>
<dbReference type="OrthoDB" id="4481258at2"/>
<dbReference type="EMBL" id="FOAW01000015">
    <property type="protein sequence ID" value="SEL83729.1"/>
    <property type="molecule type" value="Genomic_DNA"/>
</dbReference>
<keyword evidence="4 7" id="KW-1133">Transmembrane helix</keyword>
<sequence length="403" mass="42976">MSELLGYAGQVVTPQPDRSEVVPHASEGPTPDRQRGRFWWLKWVAGVLLVALLVGEGVYLWPRLHESWIALSEIHWGWLAACVLAQAVSLSGYGRVQKQLLRAGGVTVSQRKSVSVVYASTAMAVTLPAGQVFSTAFTYRETRRWGASPVVASWQLAISGVIAGIGLALIGVGGALLVGGSVSPFTLTFSIAGLIALIFAVRYVSAHPNSIEAAVRWVLVRVNAMRNKPANTGMSAVREMLQQLESVQLGKRDGAITLGWSAVHRVADLACLAAACYAIGADPALSGLLIAFAAGKAVATIPLAPGGLVFVDATLIATLTTAASISASQAVAAAFVYRGVSFILVAIVGWIVFLFLFRRHQHEDLEFDVELERSEQRALHEPPAIQIEGLESPKGERSHRENG</sequence>
<evidence type="ECO:0000256" key="7">
    <source>
        <dbReference type="SAM" id="Phobius"/>
    </source>
</evidence>
<dbReference type="Pfam" id="PF03706">
    <property type="entry name" value="LPG_synthase_TM"/>
    <property type="match status" value="1"/>
</dbReference>
<evidence type="ECO:0000256" key="2">
    <source>
        <dbReference type="ARBA" id="ARBA00022475"/>
    </source>
</evidence>
<feature type="compositionally biased region" description="Basic and acidic residues" evidence="6">
    <location>
        <begin position="391"/>
        <end position="403"/>
    </location>
</feature>
<proteinExistence type="predicted"/>
<dbReference type="PANTHER" id="PTHR39087">
    <property type="entry name" value="UPF0104 MEMBRANE PROTEIN MJ1595"/>
    <property type="match status" value="1"/>
</dbReference>
<feature type="transmembrane region" description="Helical" evidence="7">
    <location>
        <begin position="154"/>
        <end position="178"/>
    </location>
</feature>
<comment type="subcellular location">
    <subcellularLocation>
        <location evidence="1">Cell membrane</location>
        <topology evidence="1">Multi-pass membrane protein</topology>
    </subcellularLocation>
</comment>
<evidence type="ECO:0000313" key="9">
    <source>
        <dbReference type="Proteomes" id="UP000198677"/>
    </source>
</evidence>
<dbReference type="GO" id="GO:0005886">
    <property type="term" value="C:plasma membrane"/>
    <property type="evidence" value="ECO:0007669"/>
    <property type="project" value="UniProtKB-SubCell"/>
</dbReference>
<keyword evidence="2" id="KW-1003">Cell membrane</keyword>
<feature type="transmembrane region" description="Helical" evidence="7">
    <location>
        <begin position="43"/>
        <end position="62"/>
    </location>
</feature>
<keyword evidence="9" id="KW-1185">Reference proteome</keyword>
<evidence type="ECO:0000256" key="3">
    <source>
        <dbReference type="ARBA" id="ARBA00022692"/>
    </source>
</evidence>
<keyword evidence="5 7" id="KW-0472">Membrane</keyword>
<gene>
    <name evidence="8" type="ORF">SAMN05444583_115135</name>
</gene>
<evidence type="ECO:0000313" key="8">
    <source>
        <dbReference type="EMBL" id="SEL83729.1"/>
    </source>
</evidence>
<dbReference type="Proteomes" id="UP000198677">
    <property type="component" value="Unassembled WGS sequence"/>
</dbReference>
<evidence type="ECO:0008006" key="10">
    <source>
        <dbReference type="Google" id="ProtNLM"/>
    </source>
</evidence>
<feature type="transmembrane region" description="Helical" evidence="7">
    <location>
        <begin position="114"/>
        <end position="134"/>
    </location>
</feature>
<dbReference type="RefSeq" id="WP_083576589.1">
    <property type="nucleotide sequence ID" value="NZ_FOAW01000015.1"/>
</dbReference>